<evidence type="ECO:0000313" key="1">
    <source>
        <dbReference type="EMBL" id="UYW72055.2"/>
    </source>
</evidence>
<dbReference type="Gene3D" id="3.40.50.1100">
    <property type="match status" value="1"/>
</dbReference>
<accession>A0AAE9PIZ1</accession>
<protein>
    <submittedName>
        <fullName evidence="1">Serine ammonia-lyase</fullName>
    </submittedName>
</protein>
<geneLocation type="plasmid" evidence="1 2">
    <name>p1</name>
</geneLocation>
<dbReference type="AlphaFoldDB" id="A0AAE9PIZ1"/>
<name>A0AAE9PIZ1_BACCE</name>
<proteinExistence type="predicted"/>
<gene>
    <name evidence="1" type="ORF">OK229_28940</name>
</gene>
<dbReference type="EMBL" id="CP109873">
    <property type="protein sequence ID" value="UYW72055.2"/>
    <property type="molecule type" value="Genomic_DNA"/>
</dbReference>
<dbReference type="RefSeq" id="WP_281517966.1">
    <property type="nucleotide sequence ID" value="NZ_CP109873.2"/>
</dbReference>
<dbReference type="InterPro" id="IPR036052">
    <property type="entry name" value="TrpB-like_PALP_sf"/>
</dbReference>
<dbReference type="GO" id="GO:1901605">
    <property type="term" value="P:alpha-amino acid metabolic process"/>
    <property type="evidence" value="ECO:0007669"/>
    <property type="project" value="UniProtKB-ARBA"/>
</dbReference>
<evidence type="ECO:0000313" key="2">
    <source>
        <dbReference type="Proteomes" id="UP001163707"/>
    </source>
</evidence>
<dbReference type="Proteomes" id="UP001163707">
    <property type="component" value="Plasmid p1"/>
</dbReference>
<reference evidence="1" key="1">
    <citation type="submission" date="2023-02" db="EMBL/GenBank/DDBJ databases">
        <title>Complete Genome Sequence of Bacillus cereus sensu lato isolate BC38B from pepper closely related to the Bacillus anthracis clade.</title>
        <authorList>
            <person name="Abdelli M."/>
            <person name="Cerar Kisek T."/>
            <person name="Falaise C."/>
            <person name="Cumont A."/>
            <person name="Giraud M."/>
            <person name="Chatoux J."/>
            <person name="Rogee S."/>
            <person name="Dadvisard M."/>
            <person name="Larigauderie G."/>
            <person name="Raynaud F."/>
            <person name="Godic Torkar K."/>
            <person name="Ramisse V."/>
        </authorList>
    </citation>
    <scope>NUCLEOTIDE SEQUENCE</scope>
    <source>
        <strain evidence="1">BC38B</strain>
        <plasmid evidence="1">p1</plasmid>
    </source>
</reference>
<keyword evidence="1" id="KW-0614">Plasmid</keyword>
<organism evidence="1 2">
    <name type="scientific">Bacillus cereus</name>
    <dbReference type="NCBI Taxonomy" id="1396"/>
    <lineage>
        <taxon>Bacteria</taxon>
        <taxon>Bacillati</taxon>
        <taxon>Bacillota</taxon>
        <taxon>Bacilli</taxon>
        <taxon>Bacillales</taxon>
        <taxon>Bacillaceae</taxon>
        <taxon>Bacillus</taxon>
        <taxon>Bacillus cereus group</taxon>
    </lineage>
</organism>
<sequence length="77" mass="8929">MFLGMMTRLHEGISVKDIGIDNKKIADRLAVRRASGFVDKTLEPFLICANTASNNYLYKLLKELIHKERKDYIQKML</sequence>